<feature type="domain" description="GH18" evidence="7">
    <location>
        <begin position="114"/>
        <end position="469"/>
    </location>
</feature>
<dbReference type="SUPFAM" id="SSF54556">
    <property type="entry name" value="Chitinase insertion domain"/>
    <property type="match status" value="1"/>
</dbReference>
<dbReference type="PROSITE" id="PS00026">
    <property type="entry name" value="CHIT_BIND_I_1"/>
    <property type="match status" value="1"/>
</dbReference>
<dbReference type="GO" id="GO:0005975">
    <property type="term" value="P:carbohydrate metabolic process"/>
    <property type="evidence" value="ECO:0007669"/>
    <property type="project" value="InterPro"/>
</dbReference>
<feature type="domain" description="Chitin-binding type-1" evidence="6">
    <location>
        <begin position="19"/>
        <end position="57"/>
    </location>
</feature>
<evidence type="ECO:0000259" key="6">
    <source>
        <dbReference type="PROSITE" id="PS50941"/>
    </source>
</evidence>
<dbReference type="Pfam" id="PF00704">
    <property type="entry name" value="Glyco_hydro_18"/>
    <property type="match status" value="1"/>
</dbReference>
<comment type="caution">
    <text evidence="5">Lacks conserved residue(s) required for the propagation of feature annotation.</text>
</comment>
<dbReference type="SMART" id="SM00270">
    <property type="entry name" value="ChtBD1"/>
    <property type="match status" value="2"/>
</dbReference>
<feature type="disulfide bond" evidence="5">
    <location>
        <begin position="77"/>
        <end position="91"/>
    </location>
</feature>
<evidence type="ECO:0000313" key="9">
    <source>
        <dbReference type="Proteomes" id="UP000800235"/>
    </source>
</evidence>
<dbReference type="GO" id="GO:0008843">
    <property type="term" value="F:endochitinase activity"/>
    <property type="evidence" value="ECO:0007669"/>
    <property type="project" value="UniProtKB-EC"/>
</dbReference>
<name>A0A9P4U090_9PEZI</name>
<sequence>MQEAEGPAANSTRLARRDDFSCGIGRPCSNGACCGEGGFCGYGPTYCGDGCISNCEAVAECGEFATPAGKTCPLNTCCSQFGFCGTSQDFCTNGCQSNCVLDPAPSGSRGKVLDRVIGYYESWADRLTCHQVSPLDLPLNALTHLNFAFAYIDPQSFELVTMDPQTPASLFDDAAEAKTINSALKLFISVGGWTFSDNGTATQPVFGNIAASAANRQTFANNVVKFMNHDGIDIDWEYPGAPDRGGRPEDVENFVLLLQTLRGTFDASPRGLGITFTAPSSYWYLRWFDLPNLVKYVDWINIMTYDLHGVWDRNNPSGSIVQGHTNLTEMKSALELFWRVNIPPSKLAMGFGFYGRSFQLADPSCTTPGCLFTGGADPGPCSATSGVLMYYEIMALLKQHPELEPVHDQEAAVKYLVFNGNQWVSYDDADTFKQKKEFADALGLGGSLIWASDADDDQYSAHNGLLGLNIGHTKLSMKSFAQTPVNMAQNLIGQNGQDCKILNSCVQLDIPARTNCGVGYTKLGWERGNCGNGYGKIICCPQATAPQSCVWRGGTGDAKDCNGQCHTGEALVFKSSWGGYPTEPDGNQKQCRRGYKTFCCEAGDWKDLTDGCRWTSCGGSCKASEDEVSSLYDSSKCTVFNAHYKYCCPRPAGLYDCRWVGSQPDCPDAKCNKDEVTIALNSQGRKYDACSCKCPTCRKCQNMMS</sequence>
<keyword evidence="4" id="KW-0843">Virulence</keyword>
<comment type="similarity">
    <text evidence="1">Belongs to the glycosyl hydrolase 18 family. Chitinase class V subfamily.</text>
</comment>
<evidence type="ECO:0000256" key="4">
    <source>
        <dbReference type="ARBA" id="ARBA00023026"/>
    </source>
</evidence>
<proteinExistence type="inferred from homology"/>
<dbReference type="Gene3D" id="3.20.20.80">
    <property type="entry name" value="Glycosidases"/>
    <property type="match status" value="1"/>
</dbReference>
<dbReference type="AlphaFoldDB" id="A0A9P4U090"/>
<keyword evidence="3 5" id="KW-0147">Chitin-binding</keyword>
<dbReference type="Gene3D" id="3.10.50.10">
    <property type="match status" value="1"/>
</dbReference>
<evidence type="ECO:0000259" key="7">
    <source>
        <dbReference type="PROSITE" id="PS51910"/>
    </source>
</evidence>
<evidence type="ECO:0000313" key="8">
    <source>
        <dbReference type="EMBL" id="KAF2432500.1"/>
    </source>
</evidence>
<feature type="domain" description="Chitin-binding type-1" evidence="6">
    <location>
        <begin position="58"/>
        <end position="101"/>
    </location>
</feature>
<evidence type="ECO:0000256" key="1">
    <source>
        <dbReference type="ARBA" id="ARBA00008682"/>
    </source>
</evidence>
<keyword evidence="5" id="KW-1015">Disulfide bond</keyword>
<accession>A0A9P4U090</accession>
<evidence type="ECO:0000256" key="5">
    <source>
        <dbReference type="PROSITE-ProRule" id="PRU00261"/>
    </source>
</evidence>
<dbReference type="SUPFAM" id="SSF51445">
    <property type="entry name" value="(Trans)glycosidases"/>
    <property type="match status" value="1"/>
</dbReference>
<dbReference type="PROSITE" id="PS50941">
    <property type="entry name" value="CHIT_BIND_I_2"/>
    <property type="match status" value="2"/>
</dbReference>
<organism evidence="8 9">
    <name type="scientific">Tothia fuscella</name>
    <dbReference type="NCBI Taxonomy" id="1048955"/>
    <lineage>
        <taxon>Eukaryota</taxon>
        <taxon>Fungi</taxon>
        <taxon>Dikarya</taxon>
        <taxon>Ascomycota</taxon>
        <taxon>Pezizomycotina</taxon>
        <taxon>Dothideomycetes</taxon>
        <taxon>Pleosporomycetidae</taxon>
        <taxon>Venturiales</taxon>
        <taxon>Cylindrosympodiaceae</taxon>
        <taxon>Tothia</taxon>
    </lineage>
</organism>
<evidence type="ECO:0000256" key="3">
    <source>
        <dbReference type="ARBA" id="ARBA00022669"/>
    </source>
</evidence>
<dbReference type="SMART" id="SM00636">
    <property type="entry name" value="Glyco_18"/>
    <property type="match status" value="1"/>
</dbReference>
<dbReference type="PROSITE" id="PS51910">
    <property type="entry name" value="GH18_2"/>
    <property type="match status" value="1"/>
</dbReference>
<reference evidence="8" key="1">
    <citation type="journal article" date="2020" name="Stud. Mycol.">
        <title>101 Dothideomycetes genomes: a test case for predicting lifestyles and emergence of pathogens.</title>
        <authorList>
            <person name="Haridas S."/>
            <person name="Albert R."/>
            <person name="Binder M."/>
            <person name="Bloem J."/>
            <person name="Labutti K."/>
            <person name="Salamov A."/>
            <person name="Andreopoulos B."/>
            <person name="Baker S."/>
            <person name="Barry K."/>
            <person name="Bills G."/>
            <person name="Bluhm B."/>
            <person name="Cannon C."/>
            <person name="Castanera R."/>
            <person name="Culley D."/>
            <person name="Daum C."/>
            <person name="Ezra D."/>
            <person name="Gonzalez J."/>
            <person name="Henrissat B."/>
            <person name="Kuo A."/>
            <person name="Liang C."/>
            <person name="Lipzen A."/>
            <person name="Lutzoni F."/>
            <person name="Magnuson J."/>
            <person name="Mondo S."/>
            <person name="Nolan M."/>
            <person name="Ohm R."/>
            <person name="Pangilinan J."/>
            <person name="Park H.-J."/>
            <person name="Ramirez L."/>
            <person name="Alfaro M."/>
            <person name="Sun H."/>
            <person name="Tritt A."/>
            <person name="Yoshinaga Y."/>
            <person name="Zwiers L.-H."/>
            <person name="Turgeon B."/>
            <person name="Goodwin S."/>
            <person name="Spatafora J."/>
            <person name="Crous P."/>
            <person name="Grigoriev I."/>
        </authorList>
    </citation>
    <scope>NUCLEOTIDE SEQUENCE</scope>
    <source>
        <strain evidence="8">CBS 130266</strain>
    </source>
</reference>
<evidence type="ECO:0000256" key="2">
    <source>
        <dbReference type="ARBA" id="ARBA00012729"/>
    </source>
</evidence>
<dbReference type="GO" id="GO:0008061">
    <property type="term" value="F:chitin binding"/>
    <property type="evidence" value="ECO:0007669"/>
    <property type="project" value="UniProtKB-UniRule"/>
</dbReference>
<dbReference type="InterPro" id="IPR001223">
    <property type="entry name" value="Glyco_hydro18_cat"/>
</dbReference>
<dbReference type="PANTHER" id="PTHR47700:SF2">
    <property type="entry name" value="CHITINASE"/>
    <property type="match status" value="1"/>
</dbReference>
<feature type="disulfide bond" evidence="5">
    <location>
        <begin position="51"/>
        <end position="55"/>
    </location>
</feature>
<dbReference type="CDD" id="cd00035">
    <property type="entry name" value="ChtBD1"/>
    <property type="match status" value="1"/>
</dbReference>
<feature type="disulfide bond" evidence="5">
    <location>
        <begin position="33"/>
        <end position="47"/>
    </location>
</feature>
<dbReference type="EMBL" id="MU007025">
    <property type="protein sequence ID" value="KAF2432500.1"/>
    <property type="molecule type" value="Genomic_DNA"/>
</dbReference>
<dbReference type="Gene3D" id="3.30.60.10">
    <property type="entry name" value="Endochitinase-like"/>
    <property type="match status" value="2"/>
</dbReference>
<gene>
    <name evidence="8" type="ORF">EJ08DRAFT_630268</name>
</gene>
<dbReference type="InterPro" id="IPR018371">
    <property type="entry name" value="Chitin-binding_1_CS"/>
</dbReference>
<feature type="disulfide bond" evidence="5">
    <location>
        <begin position="28"/>
        <end position="40"/>
    </location>
</feature>
<dbReference type="InterPro" id="IPR011583">
    <property type="entry name" value="Chitinase_II/V-like_cat"/>
</dbReference>
<feature type="disulfide bond" evidence="5">
    <location>
        <begin position="95"/>
        <end position="99"/>
    </location>
</feature>
<comment type="caution">
    <text evidence="8">The sequence shown here is derived from an EMBL/GenBank/DDBJ whole genome shotgun (WGS) entry which is preliminary data.</text>
</comment>
<dbReference type="SUPFAM" id="SSF57016">
    <property type="entry name" value="Plant lectins/antimicrobial peptides"/>
    <property type="match status" value="2"/>
</dbReference>
<keyword evidence="9" id="KW-1185">Reference proteome</keyword>
<feature type="disulfide bond" evidence="5">
    <location>
        <begin position="72"/>
        <end position="84"/>
    </location>
</feature>
<dbReference type="PANTHER" id="PTHR47700">
    <property type="entry name" value="V CHITINASE, PUTATIVE (AFU_ORTHOLOGUE AFUA_6G13720)-RELATED"/>
    <property type="match status" value="1"/>
</dbReference>
<dbReference type="InterPro" id="IPR001002">
    <property type="entry name" value="Chitin-bd_1"/>
</dbReference>
<dbReference type="InterPro" id="IPR029070">
    <property type="entry name" value="Chitinase_insertion_sf"/>
</dbReference>
<dbReference type="InterPro" id="IPR017853">
    <property type="entry name" value="GH"/>
</dbReference>
<dbReference type="OrthoDB" id="73875at2759"/>
<dbReference type="InterPro" id="IPR036861">
    <property type="entry name" value="Endochitinase-like_sf"/>
</dbReference>
<dbReference type="Proteomes" id="UP000800235">
    <property type="component" value="Unassembled WGS sequence"/>
</dbReference>
<dbReference type="Pfam" id="PF00187">
    <property type="entry name" value="Chitin_bind_1"/>
    <property type="match status" value="1"/>
</dbReference>
<dbReference type="InterPro" id="IPR053214">
    <property type="entry name" value="LysM12-like"/>
</dbReference>
<protein>
    <recommendedName>
        <fullName evidence="2">chitinase</fullName>
        <ecNumber evidence="2">3.2.1.14</ecNumber>
    </recommendedName>
</protein>
<dbReference type="EC" id="3.2.1.14" evidence="2"/>